<dbReference type="Proteomes" id="UP000186817">
    <property type="component" value="Unassembled WGS sequence"/>
</dbReference>
<feature type="region of interest" description="Disordered" evidence="10">
    <location>
        <begin position="805"/>
        <end position="827"/>
    </location>
</feature>
<dbReference type="SMART" id="SM00220">
    <property type="entry name" value="S_TKc"/>
    <property type="match status" value="1"/>
</dbReference>
<gene>
    <name evidence="13" type="primary">Acot12</name>
    <name evidence="13" type="ORF">AK812_SmicGene20141</name>
</gene>
<dbReference type="Gene3D" id="3.10.129.10">
    <property type="entry name" value="Hotdog Thioesterase"/>
    <property type="match status" value="2"/>
</dbReference>
<evidence type="ECO:0000256" key="8">
    <source>
        <dbReference type="PIRSR" id="PIRSR630616-3"/>
    </source>
</evidence>
<dbReference type="OrthoDB" id="420654at2759"/>
<feature type="cross-link" description="Glycyl lysine isopeptide (Lys-Gly) (interchain with G-Cter in SUMO2)" evidence="8">
    <location>
        <position position="554"/>
    </location>
</feature>
<dbReference type="InterPro" id="IPR008271">
    <property type="entry name" value="Ser/Thr_kinase_AS"/>
</dbReference>
<organism evidence="13 14">
    <name type="scientific">Symbiodinium microadriaticum</name>
    <name type="common">Dinoflagellate</name>
    <name type="synonym">Zooxanthella microadriatica</name>
    <dbReference type="NCBI Taxonomy" id="2951"/>
    <lineage>
        <taxon>Eukaryota</taxon>
        <taxon>Sar</taxon>
        <taxon>Alveolata</taxon>
        <taxon>Dinophyceae</taxon>
        <taxon>Suessiales</taxon>
        <taxon>Symbiodiniaceae</taxon>
        <taxon>Symbiodinium</taxon>
    </lineage>
</organism>
<dbReference type="Gene3D" id="3.30.200.20">
    <property type="entry name" value="Phosphorylase Kinase, domain 1"/>
    <property type="match status" value="1"/>
</dbReference>
<feature type="region of interest" description="Disordered" evidence="10">
    <location>
        <begin position="707"/>
        <end position="791"/>
    </location>
</feature>
<evidence type="ECO:0000256" key="4">
    <source>
        <dbReference type="ARBA" id="ARBA00022777"/>
    </source>
</evidence>
<proteinExistence type="predicted"/>
<evidence type="ECO:0000313" key="13">
    <source>
        <dbReference type="EMBL" id="OLP97493.1"/>
    </source>
</evidence>
<keyword evidence="3 7" id="KW-0547">Nucleotide-binding</keyword>
<dbReference type="InterPro" id="IPR029033">
    <property type="entry name" value="His_PPase_superfam"/>
</dbReference>
<evidence type="ECO:0000256" key="10">
    <source>
        <dbReference type="SAM" id="MobiDB-lite"/>
    </source>
</evidence>
<dbReference type="InterPro" id="IPR000719">
    <property type="entry name" value="Prot_kinase_dom"/>
</dbReference>
<dbReference type="SUPFAM" id="SSF54637">
    <property type="entry name" value="Thioesterase/thiol ester dehydrase-isomerase"/>
    <property type="match status" value="2"/>
</dbReference>
<keyword evidence="1" id="KW-0723">Serine/threonine-protein kinase</keyword>
<evidence type="ECO:0000256" key="3">
    <source>
        <dbReference type="ARBA" id="ARBA00022741"/>
    </source>
</evidence>
<feature type="domain" description="HotDog ACOT-type" evidence="12">
    <location>
        <begin position="1255"/>
        <end position="1371"/>
    </location>
</feature>
<feature type="binding site" evidence="7 9">
    <location>
        <position position="455"/>
    </location>
    <ligand>
        <name>ATP</name>
        <dbReference type="ChEBI" id="CHEBI:30616"/>
    </ligand>
</feature>
<dbReference type="Pfam" id="PF00300">
    <property type="entry name" value="His_Phos_1"/>
    <property type="match status" value="1"/>
</dbReference>
<dbReference type="CDD" id="cd07067">
    <property type="entry name" value="HP_PGM_like"/>
    <property type="match status" value="1"/>
</dbReference>
<dbReference type="InterPro" id="IPR029069">
    <property type="entry name" value="HotDog_dom_sf"/>
</dbReference>
<feature type="active site" description="Proton acceptor" evidence="6">
    <location>
        <position position="552"/>
    </location>
</feature>
<feature type="region of interest" description="Disordered" evidence="10">
    <location>
        <begin position="1073"/>
        <end position="1095"/>
    </location>
</feature>
<feature type="binding site" evidence="7">
    <location>
        <position position="570"/>
    </location>
    <ligand>
        <name>ATP</name>
        <dbReference type="ChEBI" id="CHEBI:30616"/>
    </ligand>
</feature>
<name>A0A1Q9DQP0_SYMMI</name>
<dbReference type="InterPro" id="IPR033120">
    <property type="entry name" value="HOTDOG_ACOT"/>
</dbReference>
<dbReference type="SMART" id="SM00855">
    <property type="entry name" value="PGAM"/>
    <property type="match status" value="1"/>
</dbReference>
<keyword evidence="5 7" id="KW-0067">ATP-binding</keyword>
<feature type="compositionally biased region" description="Basic and acidic residues" evidence="10">
    <location>
        <begin position="774"/>
        <end position="791"/>
    </location>
</feature>
<dbReference type="PROSITE" id="PS00108">
    <property type="entry name" value="PROTEIN_KINASE_ST"/>
    <property type="match status" value="1"/>
</dbReference>
<dbReference type="InterPro" id="IPR030616">
    <property type="entry name" value="Aur-like"/>
</dbReference>
<dbReference type="Pfam" id="PF00069">
    <property type="entry name" value="Pkinase"/>
    <property type="match status" value="1"/>
</dbReference>
<dbReference type="Gene3D" id="3.40.50.1240">
    <property type="entry name" value="Phosphoglycerate mutase-like"/>
    <property type="match status" value="1"/>
</dbReference>
<dbReference type="GO" id="GO:0005524">
    <property type="term" value="F:ATP binding"/>
    <property type="evidence" value="ECO:0007669"/>
    <property type="project" value="UniProtKB-UniRule"/>
</dbReference>
<dbReference type="EMBL" id="LSRX01000430">
    <property type="protein sequence ID" value="OLP97493.1"/>
    <property type="molecule type" value="Genomic_DNA"/>
</dbReference>
<evidence type="ECO:0000256" key="7">
    <source>
        <dbReference type="PIRSR" id="PIRSR630616-2"/>
    </source>
</evidence>
<comment type="caution">
    <text evidence="13">The sequence shown here is derived from an EMBL/GenBank/DDBJ whole genome shotgun (WGS) entry which is preliminary data.</text>
</comment>
<dbReference type="GO" id="GO:0004674">
    <property type="term" value="F:protein serine/threonine kinase activity"/>
    <property type="evidence" value="ECO:0007669"/>
    <property type="project" value="UniProtKB-KW"/>
</dbReference>
<evidence type="ECO:0000256" key="2">
    <source>
        <dbReference type="ARBA" id="ARBA00022679"/>
    </source>
</evidence>
<dbReference type="InterPro" id="IPR006683">
    <property type="entry name" value="Thioestr_dom"/>
</dbReference>
<evidence type="ECO:0000256" key="6">
    <source>
        <dbReference type="PIRSR" id="PIRSR630616-1"/>
    </source>
</evidence>
<dbReference type="PANTHER" id="PTHR24350">
    <property type="entry name" value="SERINE/THREONINE-PROTEIN KINASE IAL-RELATED"/>
    <property type="match status" value="1"/>
</dbReference>
<feature type="domain" description="HotDog ACOT-type" evidence="12">
    <location>
        <begin position="1433"/>
        <end position="1577"/>
    </location>
</feature>
<reference evidence="13 14" key="1">
    <citation type="submission" date="2016-02" db="EMBL/GenBank/DDBJ databases">
        <title>Genome analysis of coral dinoflagellate symbionts highlights evolutionary adaptations to a symbiotic lifestyle.</title>
        <authorList>
            <person name="Aranda M."/>
            <person name="Li Y."/>
            <person name="Liew Y.J."/>
            <person name="Baumgarten S."/>
            <person name="Simakov O."/>
            <person name="Wilson M."/>
            <person name="Piel J."/>
            <person name="Ashoor H."/>
            <person name="Bougouffa S."/>
            <person name="Bajic V.B."/>
            <person name="Ryu T."/>
            <person name="Ravasi T."/>
            <person name="Bayer T."/>
            <person name="Micklem G."/>
            <person name="Kim H."/>
            <person name="Bhak J."/>
            <person name="Lajeunesse T.C."/>
            <person name="Voolstra C.R."/>
        </authorList>
    </citation>
    <scope>NUCLEOTIDE SEQUENCE [LARGE SCALE GENOMIC DNA]</scope>
    <source>
        <strain evidence="13 14">CCMP2467</strain>
    </source>
</reference>
<dbReference type="InterPro" id="IPR013078">
    <property type="entry name" value="His_Pase_superF_clade-1"/>
</dbReference>
<dbReference type="PROSITE" id="PS51770">
    <property type="entry name" value="HOTDOG_ACOT"/>
    <property type="match status" value="2"/>
</dbReference>
<evidence type="ECO:0000259" key="11">
    <source>
        <dbReference type="PROSITE" id="PS50011"/>
    </source>
</evidence>
<evidence type="ECO:0000259" key="12">
    <source>
        <dbReference type="PROSITE" id="PS51770"/>
    </source>
</evidence>
<evidence type="ECO:0000256" key="9">
    <source>
        <dbReference type="PROSITE-ProRule" id="PRU10141"/>
    </source>
</evidence>
<dbReference type="Gene3D" id="1.10.510.10">
    <property type="entry name" value="Transferase(Phosphotransferase) domain 1"/>
    <property type="match status" value="1"/>
</dbReference>
<dbReference type="PROSITE" id="PS00107">
    <property type="entry name" value="PROTEIN_KINASE_ATP"/>
    <property type="match status" value="1"/>
</dbReference>
<dbReference type="InterPro" id="IPR017441">
    <property type="entry name" value="Protein_kinase_ATP_BS"/>
</dbReference>
<feature type="domain" description="Protein kinase" evidence="11">
    <location>
        <begin position="426"/>
        <end position="701"/>
    </location>
</feature>
<dbReference type="SUPFAM" id="SSF56112">
    <property type="entry name" value="Protein kinase-like (PK-like)"/>
    <property type="match status" value="1"/>
</dbReference>
<dbReference type="SUPFAM" id="SSF53254">
    <property type="entry name" value="Phosphoglycerate mutase-like"/>
    <property type="match status" value="1"/>
</dbReference>
<keyword evidence="4" id="KW-0418">Kinase</keyword>
<dbReference type="Pfam" id="PF03061">
    <property type="entry name" value="4HBT"/>
    <property type="match status" value="2"/>
</dbReference>
<evidence type="ECO:0000256" key="5">
    <source>
        <dbReference type="ARBA" id="ARBA00022840"/>
    </source>
</evidence>
<sequence length="1622" mass="180172">MAAVRIGGQPQQHYVAALGPHPNRPALQRHGHGAHGHQQLFLRPAGHAAPTMRHKRASAGPEIHQRHAALLAEHERKQVLMPRRLPLQELAIVYFPILALFTSSDAAAMARRLLILRHGQRPDEIPDPSLSAFGFQQAEHVASMLRRSGICIDAIFSSPFIRCLQTAAPLAKALGKQIRVDWGFSEVLAHEWLYHANPLPQLHFGKFQKTGEELPNVAGDLIDAGYESPIPGYPDFVGPARAGDAVQRARPIARAREALSRAMRTEPIPRTLLVVGHGASHDYVIEALAPGSLPLEHQVPFCVENVSFTTALRREDGRFCLYGFNEQVPRLLADGWQHTFQPTSRPARATDTWTVDELRWRDQTRQCAVQVLTPHAFFVPELQQVFLLDSLSGRACQVLPEEELRPSQSGVPPPLPTAWKVDYELWPGGHQLGGGAFAEVFHVRHRTSHTGYAVKVMSRSNFANRGIECQIDWEIQAMRAATLYRDQLETHVLRLLEDTQEGDFVYLLLELCEQGDLLRKQGVLSEKTVKSIARQLMLGLQVVHKLGFIHRDIKPDNLLCTADGLLRLADFGWCCRKEDRPTCLAGTLLYMAPEVLSNVPQTVQADVWSAGMTLFQMITGRTLLQTNLDPGVTKLSERDPVKSTLLRQQWLLREIDAVCPPSDKLRPNHISPLAWDLVQRMLTKDPAERISVDEALSHPWLREQTEEQIEGKVATSPLPSRRKACEEVSSPSKDKVPTPSKPRSSKPNMAYTPPVSPEVTPERTPWPQSEFLAPDEKENSRDPEVSPEQKMRLQSLQMKVENKWASPKDHLSAKSACSQTSKLESPARAFNMKPGRKTIASQMPYWELKRSLGSAMENMPWNQLGEGHPNQAEQPVPSAKGLRQLSEVPEEGCKPQSGGCSSVKVPLGKLPRSPFAETGDLLTTSAPASRFNLRGVVGALPQSDKTALEMLTPRTAERNPQAGQQQPVGALNVPAMPGPRMNNWCAGDEGTARTGAGAKVMHPTFCRSPQHRGYQQGSPLRPRVYHPQVAARPAAPVQSAPVLTQARPVPTQTMYAPSSMAALQMPTMPTWGRQSPPRLHAPFSQAAHRRQPGRPDMGALPAHPIRRFLKIAASGTFAGVYSRVLAMLLCLWEQGGRKAAPREQVMTQTNETKETALQRETRLTGNAELVSAIDSTLQAMLGQKANSVLARKVVGRWCQSANAAEFREKIRDYLGRLDEQVLLGFYMTISRRVDMMEAGPAVDPAKPESRKQLAVDSVVTLLKEIDGAVCDSQNILSLGYLLEWMDAASCLAAERHCRRSAVTLVMDDLDFTDTAFELLLRGERCILEGKVTRAFGSSMEVVVRISVAHVHSGTLRFVGSAYFMYVVLKTDEEKANNTKVEVPELVPITAEEHLEYSLAERRRNFRKNREKRVAEMTKESEAEHTVNLSPLHGGSALTFTELVLPTHTNHMGNTFGGQIMAWMVKGAKTVVWLHLRMSCAPKDGADDGRPPLGVGGVDRLQVEQLKDAFLQPVSVDTVHFKAPSRLGDRVLVTASVTRVFPSSIEVKVRVTSNSASTQDVPMEVNEGYMNFAVMRGPFHEPLTRHVTDVVPGTMEQDQEYRKAIARQDFREFRRMDGKRGFR</sequence>
<protein>
    <submittedName>
        <fullName evidence="13">Acyl-coenzyme A thioesterase 12</fullName>
    </submittedName>
</protein>
<keyword evidence="14" id="KW-1185">Reference proteome</keyword>
<accession>A0A1Q9DQP0</accession>
<dbReference type="PROSITE" id="PS50011">
    <property type="entry name" value="PROTEIN_KINASE_DOM"/>
    <property type="match status" value="1"/>
</dbReference>
<keyword evidence="2" id="KW-0808">Transferase</keyword>
<evidence type="ECO:0000313" key="14">
    <source>
        <dbReference type="Proteomes" id="UP000186817"/>
    </source>
</evidence>
<dbReference type="InterPro" id="IPR011009">
    <property type="entry name" value="Kinase-like_dom_sf"/>
</dbReference>
<dbReference type="CDD" id="cd03442">
    <property type="entry name" value="BFIT_BACH"/>
    <property type="match status" value="2"/>
</dbReference>
<evidence type="ECO:0000256" key="1">
    <source>
        <dbReference type="ARBA" id="ARBA00022527"/>
    </source>
</evidence>